<name>A0ABS1ZUY3_9RHOB</name>
<dbReference type="EMBL" id="JAFBXF010000005">
    <property type="protein sequence ID" value="MBM2417321.1"/>
    <property type="molecule type" value="Genomic_DNA"/>
</dbReference>
<reference evidence="2 3" key="1">
    <citation type="submission" date="2021-01" db="EMBL/GenBank/DDBJ databases">
        <title>Diatom-associated Roseobacters Show Island Model of Population Structure.</title>
        <authorList>
            <person name="Qu L."/>
            <person name="Feng X."/>
            <person name="Chen Y."/>
            <person name="Li L."/>
            <person name="Wang X."/>
            <person name="Hu Z."/>
            <person name="Wang H."/>
            <person name="Luo H."/>
        </authorList>
    </citation>
    <scope>NUCLEOTIDE SEQUENCE [LARGE SCALE GENOMIC DNA]</scope>
    <source>
        <strain evidence="2 3">CC28-63</strain>
    </source>
</reference>
<protein>
    <recommendedName>
        <fullName evidence="4">DUF2059 domain-containing protein</fullName>
    </recommendedName>
</protein>
<keyword evidence="3" id="KW-1185">Reference proteome</keyword>
<proteinExistence type="predicted"/>
<organism evidence="2 3">
    <name type="scientific">Marivita cryptomonadis</name>
    <dbReference type="NCBI Taxonomy" id="505252"/>
    <lineage>
        <taxon>Bacteria</taxon>
        <taxon>Pseudomonadati</taxon>
        <taxon>Pseudomonadota</taxon>
        <taxon>Alphaproteobacteria</taxon>
        <taxon>Rhodobacterales</taxon>
        <taxon>Roseobacteraceae</taxon>
        <taxon>Marivita</taxon>
    </lineage>
</organism>
<evidence type="ECO:0000256" key="1">
    <source>
        <dbReference type="SAM" id="Phobius"/>
    </source>
</evidence>
<dbReference type="Proteomes" id="UP000809440">
    <property type="component" value="Unassembled WGS sequence"/>
</dbReference>
<accession>A0ABS1ZUY3</accession>
<evidence type="ECO:0000313" key="2">
    <source>
        <dbReference type="EMBL" id="MBM2417321.1"/>
    </source>
</evidence>
<keyword evidence="1" id="KW-1133">Transmembrane helix</keyword>
<keyword evidence="1" id="KW-0812">Transmembrane</keyword>
<gene>
    <name evidence="2" type="ORF">JQX48_10095</name>
</gene>
<feature type="transmembrane region" description="Helical" evidence="1">
    <location>
        <begin position="31"/>
        <end position="52"/>
    </location>
</feature>
<evidence type="ECO:0000313" key="3">
    <source>
        <dbReference type="Proteomes" id="UP000809440"/>
    </source>
</evidence>
<sequence length="182" mass="19580">MDRVKRRALLTFAALSPGVVSITLQEVAVSFAFMVLGVFGALSIAAATLSVFPQIGPSPMMESATKKASPSLLLPSSLARLAAMAPDPTIIRAHLQMLMGQDKGSPRFLTENDQIAMVLSQILARWDSPHLTELTDDQVRELWLVERLMRASPAEAGALAHFFVSPNAMLAMRDALANPVAV</sequence>
<evidence type="ECO:0008006" key="4">
    <source>
        <dbReference type="Google" id="ProtNLM"/>
    </source>
</evidence>
<dbReference type="RefSeq" id="WP_203284501.1">
    <property type="nucleotide sequence ID" value="NZ_JAFBWV010000005.1"/>
</dbReference>
<comment type="caution">
    <text evidence="2">The sequence shown here is derived from an EMBL/GenBank/DDBJ whole genome shotgun (WGS) entry which is preliminary data.</text>
</comment>
<keyword evidence="1" id="KW-0472">Membrane</keyword>